<sequence length="167" mass="18655">MMRQLPPYEARAIDADLPVVAAWVAARPELGAEVVLDCLGFLSGNGVSRIVVYLRDRDAVRRTKDELAAVMRSPERLRVWEWTGDADEKRRVQHTVMQLRNAEGPVIARVTFSVTSESSPVVEVSLDRWDPVFAAELEGIRPGWVRVSPEPFVGNRHDARVADDPLG</sequence>
<reference evidence="1 2" key="1">
    <citation type="submission" date="2020-08" db="EMBL/GenBank/DDBJ databases">
        <title>Sequencing the genomes of 1000 actinobacteria strains.</title>
        <authorList>
            <person name="Klenk H.-P."/>
        </authorList>
    </citation>
    <scope>NUCLEOTIDE SEQUENCE [LARGE SCALE GENOMIC DNA]</scope>
    <source>
        <strain evidence="1 2">DSM 28967</strain>
    </source>
</reference>
<dbReference type="AlphaFoldDB" id="A0A7W9J3S5"/>
<dbReference type="EMBL" id="JACHMY010000001">
    <property type="protein sequence ID" value="MBB5834819.1"/>
    <property type="molecule type" value="Genomic_DNA"/>
</dbReference>
<protein>
    <submittedName>
        <fullName evidence="1">Uncharacterized protein</fullName>
    </submittedName>
</protein>
<gene>
    <name evidence="1" type="ORF">HDA39_001553</name>
</gene>
<dbReference type="RefSeq" id="WP_184794537.1">
    <property type="nucleotide sequence ID" value="NZ_JACHMY010000001.1"/>
</dbReference>
<evidence type="ECO:0000313" key="2">
    <source>
        <dbReference type="Proteomes" id="UP000549971"/>
    </source>
</evidence>
<comment type="caution">
    <text evidence="1">The sequence shown here is derived from an EMBL/GenBank/DDBJ whole genome shotgun (WGS) entry which is preliminary data.</text>
</comment>
<dbReference type="Proteomes" id="UP000549971">
    <property type="component" value="Unassembled WGS sequence"/>
</dbReference>
<keyword evidence="2" id="KW-1185">Reference proteome</keyword>
<name>A0A7W9J3S5_9ACTN</name>
<organism evidence="1 2">
    <name type="scientific">Kribbella italica</name>
    <dbReference type="NCBI Taxonomy" id="1540520"/>
    <lineage>
        <taxon>Bacteria</taxon>
        <taxon>Bacillati</taxon>
        <taxon>Actinomycetota</taxon>
        <taxon>Actinomycetes</taxon>
        <taxon>Propionibacteriales</taxon>
        <taxon>Kribbellaceae</taxon>
        <taxon>Kribbella</taxon>
    </lineage>
</organism>
<proteinExistence type="predicted"/>
<evidence type="ECO:0000313" key="1">
    <source>
        <dbReference type="EMBL" id="MBB5834819.1"/>
    </source>
</evidence>
<accession>A0A7W9J3S5</accession>